<feature type="compositionally biased region" description="Low complexity" evidence="1">
    <location>
        <begin position="135"/>
        <end position="172"/>
    </location>
</feature>
<dbReference type="CDD" id="cd05399">
    <property type="entry name" value="NT_Rel-Spo_like"/>
    <property type="match status" value="1"/>
</dbReference>
<feature type="chain" id="PRO_5031275952" description="RelA/SpoT domain-containing protein" evidence="2">
    <location>
        <begin position="23"/>
        <end position="971"/>
    </location>
</feature>
<gene>
    <name evidence="4" type="ORF">SMAR0320_LOCUS2701</name>
</gene>
<dbReference type="PANTHER" id="PTHR21262">
    <property type="entry name" value="GUANOSINE-3',5'-BIS DIPHOSPHATE 3'-PYROPHOSPHOHYDROLASE"/>
    <property type="match status" value="1"/>
</dbReference>
<feature type="compositionally biased region" description="Polar residues" evidence="1">
    <location>
        <begin position="173"/>
        <end position="188"/>
    </location>
</feature>
<dbReference type="InterPro" id="IPR007685">
    <property type="entry name" value="RelA_SpoT"/>
</dbReference>
<feature type="region of interest" description="Disordered" evidence="1">
    <location>
        <begin position="86"/>
        <end position="188"/>
    </location>
</feature>
<dbReference type="SUPFAM" id="SSF81301">
    <property type="entry name" value="Nucleotidyltransferase"/>
    <property type="match status" value="1"/>
</dbReference>
<accession>A0A7S2P629</accession>
<dbReference type="Pfam" id="PF04607">
    <property type="entry name" value="RelA_SpoT"/>
    <property type="match status" value="1"/>
</dbReference>
<dbReference type="SUPFAM" id="SSF109604">
    <property type="entry name" value="HD-domain/PDEase-like"/>
    <property type="match status" value="1"/>
</dbReference>
<evidence type="ECO:0000256" key="1">
    <source>
        <dbReference type="SAM" id="MobiDB-lite"/>
    </source>
</evidence>
<keyword evidence="2" id="KW-0732">Signal</keyword>
<dbReference type="AlphaFoldDB" id="A0A7S2P629"/>
<feature type="compositionally biased region" description="Polar residues" evidence="1">
    <location>
        <begin position="115"/>
        <end position="127"/>
    </location>
</feature>
<dbReference type="EMBL" id="HBGZ01003961">
    <property type="protein sequence ID" value="CAD9578005.1"/>
    <property type="molecule type" value="Transcribed_RNA"/>
</dbReference>
<protein>
    <recommendedName>
        <fullName evidence="3">RelA/SpoT domain-containing protein</fullName>
    </recommendedName>
</protein>
<dbReference type="Gene3D" id="1.10.3210.10">
    <property type="entry name" value="Hypothetical protein af1432"/>
    <property type="match status" value="1"/>
</dbReference>
<feature type="signal peptide" evidence="2">
    <location>
        <begin position="1"/>
        <end position="22"/>
    </location>
</feature>
<name>A0A7S2P629_9STRA</name>
<feature type="domain" description="RelA/SpoT" evidence="3">
    <location>
        <begin position="649"/>
        <end position="788"/>
    </location>
</feature>
<dbReference type="InterPro" id="IPR043519">
    <property type="entry name" value="NT_sf"/>
</dbReference>
<dbReference type="Gene3D" id="3.30.460.10">
    <property type="entry name" value="Beta Polymerase, domain 2"/>
    <property type="match status" value="1"/>
</dbReference>
<organism evidence="4">
    <name type="scientific">Skeletonema marinoi</name>
    <dbReference type="NCBI Taxonomy" id="267567"/>
    <lineage>
        <taxon>Eukaryota</taxon>
        <taxon>Sar</taxon>
        <taxon>Stramenopiles</taxon>
        <taxon>Ochrophyta</taxon>
        <taxon>Bacillariophyta</taxon>
        <taxon>Coscinodiscophyceae</taxon>
        <taxon>Thalassiosirophycidae</taxon>
        <taxon>Thalassiosirales</taxon>
        <taxon>Skeletonemataceae</taxon>
        <taxon>Skeletonema</taxon>
        <taxon>Skeletonema marinoi-dohrnii complex</taxon>
    </lineage>
</organism>
<reference evidence="4" key="1">
    <citation type="submission" date="2021-01" db="EMBL/GenBank/DDBJ databases">
        <authorList>
            <person name="Corre E."/>
            <person name="Pelletier E."/>
            <person name="Niang G."/>
            <person name="Scheremetjew M."/>
            <person name="Finn R."/>
            <person name="Kale V."/>
            <person name="Holt S."/>
            <person name="Cochrane G."/>
            <person name="Meng A."/>
            <person name="Brown T."/>
            <person name="Cohen L."/>
        </authorList>
    </citation>
    <scope>NUCLEOTIDE SEQUENCE</scope>
    <source>
        <strain evidence="4">SM1012Den-03</strain>
    </source>
</reference>
<evidence type="ECO:0000256" key="2">
    <source>
        <dbReference type="SAM" id="SignalP"/>
    </source>
</evidence>
<proteinExistence type="predicted"/>
<feature type="compositionally biased region" description="Polar residues" evidence="1">
    <location>
        <begin position="87"/>
        <end position="108"/>
    </location>
</feature>
<dbReference type="SMART" id="SM00954">
    <property type="entry name" value="RelA_SpoT"/>
    <property type="match status" value="1"/>
</dbReference>
<dbReference type="GO" id="GO:0015969">
    <property type="term" value="P:guanosine tetraphosphate metabolic process"/>
    <property type="evidence" value="ECO:0007669"/>
    <property type="project" value="InterPro"/>
</dbReference>
<evidence type="ECO:0000259" key="3">
    <source>
        <dbReference type="SMART" id="SM00954"/>
    </source>
</evidence>
<dbReference type="PANTHER" id="PTHR21262:SF31">
    <property type="entry name" value="GTP PYROPHOSPHOKINASE"/>
    <property type="match status" value="1"/>
</dbReference>
<sequence>MKGGGRRRNAVILAFVAQLLHAENNNSSGVAAAVSPLASSSAGNSSVRPLSLHRRTFSTSRRAGSSPLLSSSSRCAFVQCDSRKKSSTSQSIINRRNGNGVSTRTPSSCHRRPSHTTINRLTNNRSVATPRYYVNGSSSQGSNGSPSSSSSSNGSSSVEESSSSNLAAASSGDQHFSSNSRNEGGTTTNDVLIYRNSDEFSLLKPTLEFNELDLQELFAQKKTTTKEVVVGSGTSSAPPVVTTSSSSQFYDELEEVEIAHWRPEDTLPLVQEEEIKKGGDVPAAATTVTSSPFFFATISASEQQQHSTIIPNPAAPSQDQQESIPTPLLPSTVLPPWLSLNQSRFAPMKLRKLQHDLNTHLSSKEIDTVVSAIHTASGGDFKKVAGASDFCSILVNSLEITDVPALCASAFHYSSLVAVRERELDSDMECSLEEHKCIQHAGSDAKYLCALAGSGIESFGTHAVKIALDAARLKSMETLASEVVVARNAALDSQDARNLRSLLLSVNEEGDWRALAIRSAACLYRLEGLEAHRSLSSSSTTTTTTPKTTRARVQTLEESRASQEALHIYAPLAARLGMFRLKTELEDAAFRTLYPHSHAFVSALCGGENTNSVGEGMKSVLDDITNQMKRVVQEDCTFMENIDNVSVMARVKEPYSVWRKILKMSKESNKPVRSFSILDVPDAVALRVVFSARKLTPDEPDATTQRREREMCYYVLELCTRNWPETSDSRFKDYVKNPKENGYQSLHYSSRKRWRGTEWPFEVQIRSRDMHRVAEYGVAAHWSYKRNDIDGDSSSRAAAAARLARSSSESSVEEWRMKQAMRSYVDPEIMEPAQHLGDEFRRQRKLERDQTLAPYLEALSGAQTDMTRENVFVFVSVRAPAANAPTEGTVLSLPRGSRVLDAIRVAEKWSSTLESGGNLYDGRNSFVALRNGLRTSAMGSERLDNGDVVSIFPSSELVSSKKRSVNPHYFQ</sequence>
<evidence type="ECO:0000313" key="4">
    <source>
        <dbReference type="EMBL" id="CAD9578005.1"/>
    </source>
</evidence>